<evidence type="ECO:0000313" key="8">
    <source>
        <dbReference type="EMBL" id="KAF4460914.1"/>
    </source>
</evidence>
<accession>A0A8H4L491</accession>
<evidence type="ECO:0000313" key="9">
    <source>
        <dbReference type="Proteomes" id="UP000554235"/>
    </source>
</evidence>
<dbReference type="Proteomes" id="UP000554235">
    <property type="component" value="Unassembled WGS sequence"/>
</dbReference>
<dbReference type="SMART" id="SM00066">
    <property type="entry name" value="GAL4"/>
    <property type="match status" value="1"/>
</dbReference>
<dbReference type="Pfam" id="PF11951">
    <property type="entry name" value="Fungal_trans_2"/>
    <property type="match status" value="1"/>
</dbReference>
<keyword evidence="5" id="KW-0804">Transcription</keyword>
<dbReference type="Gene3D" id="4.10.240.10">
    <property type="entry name" value="Zn(2)-C6 fungal-type DNA-binding domain"/>
    <property type="match status" value="1"/>
</dbReference>
<dbReference type="InterPro" id="IPR052360">
    <property type="entry name" value="Transcr_Regulatory_Proteins"/>
</dbReference>
<evidence type="ECO:0000259" key="7">
    <source>
        <dbReference type="PROSITE" id="PS50048"/>
    </source>
</evidence>
<evidence type="ECO:0000256" key="6">
    <source>
        <dbReference type="ARBA" id="ARBA00023242"/>
    </source>
</evidence>
<dbReference type="SUPFAM" id="SSF57701">
    <property type="entry name" value="Zn2/Cys6 DNA-binding domain"/>
    <property type="match status" value="1"/>
</dbReference>
<keyword evidence="3" id="KW-0805">Transcription regulation</keyword>
<dbReference type="AlphaFoldDB" id="A0A8H4L491"/>
<dbReference type="PROSITE" id="PS00463">
    <property type="entry name" value="ZN2_CY6_FUNGAL_1"/>
    <property type="match status" value="1"/>
</dbReference>
<evidence type="ECO:0000256" key="1">
    <source>
        <dbReference type="ARBA" id="ARBA00022723"/>
    </source>
</evidence>
<keyword evidence="2" id="KW-0862">Zinc</keyword>
<dbReference type="InterPro" id="IPR001138">
    <property type="entry name" value="Zn2Cys6_DnaBD"/>
</dbReference>
<dbReference type="PROSITE" id="PS50048">
    <property type="entry name" value="ZN2_CY6_FUNGAL_2"/>
    <property type="match status" value="1"/>
</dbReference>
<protein>
    <submittedName>
        <fullName evidence="8">Transcriptional regulatory moc3</fullName>
    </submittedName>
</protein>
<gene>
    <name evidence="8" type="ORF">FALBO_12297</name>
</gene>
<dbReference type="GO" id="GO:0008270">
    <property type="term" value="F:zinc ion binding"/>
    <property type="evidence" value="ECO:0007669"/>
    <property type="project" value="InterPro"/>
</dbReference>
<dbReference type="InterPro" id="IPR021858">
    <property type="entry name" value="Fun_TF"/>
</dbReference>
<dbReference type="EMBL" id="JAADYS010001828">
    <property type="protein sequence ID" value="KAF4460914.1"/>
    <property type="molecule type" value="Genomic_DNA"/>
</dbReference>
<proteinExistence type="predicted"/>
<dbReference type="InterPro" id="IPR036864">
    <property type="entry name" value="Zn2-C6_fun-type_DNA-bd_sf"/>
</dbReference>
<organism evidence="8 9">
    <name type="scientific">Fusarium albosuccineum</name>
    <dbReference type="NCBI Taxonomy" id="1237068"/>
    <lineage>
        <taxon>Eukaryota</taxon>
        <taxon>Fungi</taxon>
        <taxon>Dikarya</taxon>
        <taxon>Ascomycota</taxon>
        <taxon>Pezizomycotina</taxon>
        <taxon>Sordariomycetes</taxon>
        <taxon>Hypocreomycetidae</taxon>
        <taxon>Hypocreales</taxon>
        <taxon>Nectriaceae</taxon>
        <taxon>Fusarium</taxon>
        <taxon>Fusarium decemcellulare species complex</taxon>
    </lineage>
</organism>
<evidence type="ECO:0000256" key="4">
    <source>
        <dbReference type="ARBA" id="ARBA00023125"/>
    </source>
</evidence>
<sequence length="198" mass="21852">MSSERQLKNVTGAYLGTKVRRVKSGCRTCKIRRIKCDEARPACSRCVSTGRKCDGYGVWTADPTKSRLPATLQGPSVARNVHERHSFDWFLSRTSKKIPGVFEPEFWKTLVLQASATEPAVFHAAVALGAAHKREMLLATGTVALVPDEQECFILRQYNAAISHLQHHLAAGVDDKDSAHVAAIACMLFICLEFLRGN</sequence>
<comment type="caution">
    <text evidence="8">The sequence shown here is derived from an EMBL/GenBank/DDBJ whole genome shotgun (WGS) entry which is preliminary data.</text>
</comment>
<name>A0A8H4L491_9HYPO</name>
<evidence type="ECO:0000256" key="3">
    <source>
        <dbReference type="ARBA" id="ARBA00023015"/>
    </source>
</evidence>
<dbReference type="PANTHER" id="PTHR36206">
    <property type="entry name" value="ASPERCRYPTIN BIOSYNTHESIS CLUSTER-SPECIFIC TRANSCRIPTION REGULATOR ATNN-RELATED"/>
    <property type="match status" value="1"/>
</dbReference>
<dbReference type="PANTHER" id="PTHR36206:SF16">
    <property type="entry name" value="TRANSCRIPTION FACTOR DOMAIN-CONTAINING PROTEIN-RELATED"/>
    <property type="match status" value="1"/>
</dbReference>
<dbReference type="GO" id="GO:0000981">
    <property type="term" value="F:DNA-binding transcription factor activity, RNA polymerase II-specific"/>
    <property type="evidence" value="ECO:0007669"/>
    <property type="project" value="InterPro"/>
</dbReference>
<dbReference type="GO" id="GO:0003677">
    <property type="term" value="F:DNA binding"/>
    <property type="evidence" value="ECO:0007669"/>
    <property type="project" value="UniProtKB-KW"/>
</dbReference>
<evidence type="ECO:0000256" key="5">
    <source>
        <dbReference type="ARBA" id="ARBA00023163"/>
    </source>
</evidence>
<keyword evidence="4" id="KW-0238">DNA-binding</keyword>
<keyword evidence="1" id="KW-0479">Metal-binding</keyword>
<dbReference type="OrthoDB" id="3145928at2759"/>
<keyword evidence="6" id="KW-0539">Nucleus</keyword>
<dbReference type="CDD" id="cd00067">
    <property type="entry name" value="GAL4"/>
    <property type="match status" value="1"/>
</dbReference>
<dbReference type="Pfam" id="PF00172">
    <property type="entry name" value="Zn_clus"/>
    <property type="match status" value="1"/>
</dbReference>
<feature type="domain" description="Zn(2)-C6 fungal-type" evidence="7">
    <location>
        <begin position="25"/>
        <end position="53"/>
    </location>
</feature>
<keyword evidence="9" id="KW-1185">Reference proteome</keyword>
<reference evidence="8 9" key="1">
    <citation type="submission" date="2020-01" db="EMBL/GenBank/DDBJ databases">
        <title>Identification and distribution of gene clusters putatively required for synthesis of sphingolipid metabolism inhibitors in phylogenetically diverse species of the filamentous fungus Fusarium.</title>
        <authorList>
            <person name="Kim H.-S."/>
            <person name="Busman M."/>
            <person name="Brown D.W."/>
            <person name="Divon H."/>
            <person name="Uhlig S."/>
            <person name="Proctor R.H."/>
        </authorList>
    </citation>
    <scope>NUCLEOTIDE SEQUENCE [LARGE SCALE GENOMIC DNA]</scope>
    <source>
        <strain evidence="8 9">NRRL 20459</strain>
    </source>
</reference>
<evidence type="ECO:0000256" key="2">
    <source>
        <dbReference type="ARBA" id="ARBA00022833"/>
    </source>
</evidence>